<accession>E3N775</accession>
<sequence length="394" mass="46561">MPSEFPLFLLPMLVFNRVLKLITPFELVAISLCSKKSKMFCKAARSQLQCKNGTKEFTLKFFSKKEIRLKFEYYPSMEWVFKLECFPNINNSPPQRRVLQKFISIFRRNHQTPSYTRVTNDLFINTWVPTEDDTTSENSLQLFTTEECQTLNMNLFILHLSDILNVPLDTIELHFQNYIQETNERIIDLYFPDDEEKPAVKSLTLIGKHWNTPEDDEVVDSLLRRQKARNKLKLLTRPTDEFKFNSEYFQNKSNQLEMSHAHWVSFSEFLEMNTVEISLFNSTFTSDHLKLLFAKWNSGWTPKWKAALIEFFEAVDIDQCANESNLIDSFSNVRVHRQEKIKRNQNEETKLIRYCLCRSDGKLGVVSLEGDTQGYFHVFPDVTLNMLRFPHFYQ</sequence>
<dbReference type="PANTHER" id="PTHR21503">
    <property type="entry name" value="F-BOX-CONTAINING HYPOTHETICAL PROTEIN C.ELEGANS"/>
    <property type="match status" value="1"/>
</dbReference>
<evidence type="ECO:0000313" key="2">
    <source>
        <dbReference type="EMBL" id="EFO88454.1"/>
    </source>
</evidence>
<organism evidence="3">
    <name type="scientific">Caenorhabditis remanei</name>
    <name type="common">Caenorhabditis vulgaris</name>
    <dbReference type="NCBI Taxonomy" id="31234"/>
    <lineage>
        <taxon>Eukaryota</taxon>
        <taxon>Metazoa</taxon>
        <taxon>Ecdysozoa</taxon>
        <taxon>Nematoda</taxon>
        <taxon>Chromadorea</taxon>
        <taxon>Rhabditida</taxon>
        <taxon>Rhabditina</taxon>
        <taxon>Rhabditomorpha</taxon>
        <taxon>Rhabditoidea</taxon>
        <taxon>Rhabditidae</taxon>
        <taxon>Peloderinae</taxon>
        <taxon>Caenorhabditis</taxon>
    </lineage>
</organism>
<gene>
    <name evidence="2" type="ORF">CRE_10572</name>
</gene>
<proteinExistence type="predicted"/>
<dbReference type="PROSITE" id="PS50181">
    <property type="entry name" value="FBOX"/>
    <property type="match status" value="1"/>
</dbReference>
<dbReference type="EMBL" id="DS268546">
    <property type="protein sequence ID" value="EFO88454.1"/>
    <property type="molecule type" value="Genomic_DNA"/>
</dbReference>
<dbReference type="PANTHER" id="PTHR21503:SF31">
    <property type="entry name" value="F-BOX DOMAIN-CONTAINING PROTEIN"/>
    <property type="match status" value="1"/>
</dbReference>
<protein>
    <recommendedName>
        <fullName evidence="1">F-box domain-containing protein</fullName>
    </recommendedName>
</protein>
<dbReference type="InterPro" id="IPR001810">
    <property type="entry name" value="F-box_dom"/>
</dbReference>
<evidence type="ECO:0000259" key="1">
    <source>
        <dbReference type="PROSITE" id="PS50181"/>
    </source>
</evidence>
<dbReference type="HOGENOM" id="CLU_036540_0_0_1"/>
<dbReference type="Proteomes" id="UP000008281">
    <property type="component" value="Unassembled WGS sequence"/>
</dbReference>
<feature type="domain" description="F-box" evidence="1">
    <location>
        <begin position="4"/>
        <end position="36"/>
    </location>
</feature>
<keyword evidence="3" id="KW-1185">Reference proteome</keyword>
<dbReference type="AlphaFoldDB" id="E3N775"/>
<reference evidence="2" key="1">
    <citation type="submission" date="2007-07" db="EMBL/GenBank/DDBJ databases">
        <title>PCAP assembly of the Caenorhabditis remanei genome.</title>
        <authorList>
            <consortium name="The Caenorhabditis remanei Sequencing Consortium"/>
            <person name="Wilson R.K."/>
        </authorList>
    </citation>
    <scope>NUCLEOTIDE SEQUENCE [LARGE SCALE GENOMIC DNA]</scope>
    <source>
        <strain evidence="2">PB4641</strain>
    </source>
</reference>
<evidence type="ECO:0000313" key="3">
    <source>
        <dbReference type="Proteomes" id="UP000008281"/>
    </source>
</evidence>
<name>E3N775_CAERE</name>
<dbReference type="InParanoid" id="E3N775"/>